<evidence type="ECO:0000256" key="1">
    <source>
        <dbReference type="SAM" id="MobiDB-lite"/>
    </source>
</evidence>
<feature type="region of interest" description="Disordered" evidence="1">
    <location>
        <begin position="556"/>
        <end position="601"/>
    </location>
</feature>
<dbReference type="RefSeq" id="WP_380559235.1">
    <property type="nucleotide sequence ID" value="NZ_JBHEZY010000022.1"/>
</dbReference>
<dbReference type="InterPro" id="IPR002931">
    <property type="entry name" value="Transglutaminase-like"/>
</dbReference>
<feature type="transmembrane region" description="Helical" evidence="2">
    <location>
        <begin position="114"/>
        <end position="136"/>
    </location>
</feature>
<protein>
    <submittedName>
        <fullName evidence="4">DUF3488 and transglutaminase-like domain-containing protein</fullName>
    </submittedName>
</protein>
<dbReference type="PANTHER" id="PTHR42736:SF1">
    <property type="entry name" value="PROTEIN-GLUTAMINE GAMMA-GLUTAMYLTRANSFERASE"/>
    <property type="match status" value="1"/>
</dbReference>
<dbReference type="Gene3D" id="3.10.620.30">
    <property type="match status" value="1"/>
</dbReference>
<keyword evidence="2" id="KW-0472">Membrane</keyword>
<dbReference type="Pfam" id="PF13559">
    <property type="entry name" value="DUF4129"/>
    <property type="match status" value="1"/>
</dbReference>
<dbReference type="Pfam" id="PF11992">
    <property type="entry name" value="TgpA_N"/>
    <property type="match status" value="1"/>
</dbReference>
<feature type="transmembrane region" description="Helical" evidence="2">
    <location>
        <begin position="7"/>
        <end position="25"/>
    </location>
</feature>
<feature type="compositionally biased region" description="Low complexity" evidence="1">
    <location>
        <begin position="565"/>
        <end position="584"/>
    </location>
</feature>
<dbReference type="PANTHER" id="PTHR42736">
    <property type="entry name" value="PROTEIN-GLUTAMINE GAMMA-GLUTAMYLTRANSFERASE"/>
    <property type="match status" value="1"/>
</dbReference>
<feature type="transmembrane region" description="Helical" evidence="2">
    <location>
        <begin position="31"/>
        <end position="49"/>
    </location>
</feature>
<dbReference type="EMBL" id="JBHEZY010000022">
    <property type="protein sequence ID" value="MFC1435862.1"/>
    <property type="molecule type" value="Genomic_DNA"/>
</dbReference>
<feature type="transmembrane region" description="Helical" evidence="2">
    <location>
        <begin position="216"/>
        <end position="234"/>
    </location>
</feature>
<accession>A0ABV6XD21</accession>
<dbReference type="SMART" id="SM00460">
    <property type="entry name" value="TGc"/>
    <property type="match status" value="1"/>
</dbReference>
<dbReference type="InterPro" id="IPR038765">
    <property type="entry name" value="Papain-like_cys_pep_sf"/>
</dbReference>
<dbReference type="InterPro" id="IPR025403">
    <property type="entry name" value="TgpA-like_C"/>
</dbReference>
<feature type="transmembrane region" description="Helical" evidence="2">
    <location>
        <begin position="619"/>
        <end position="640"/>
    </location>
</feature>
<comment type="caution">
    <text evidence="4">The sequence shown here is derived from an EMBL/GenBank/DDBJ whole genome shotgun (WGS) entry which is preliminary data.</text>
</comment>
<gene>
    <name evidence="4" type="ORF">ACEZDB_35025</name>
</gene>
<evidence type="ECO:0000256" key="2">
    <source>
        <dbReference type="SAM" id="Phobius"/>
    </source>
</evidence>
<feature type="transmembrane region" description="Helical" evidence="2">
    <location>
        <begin position="58"/>
        <end position="76"/>
    </location>
</feature>
<evidence type="ECO:0000259" key="3">
    <source>
        <dbReference type="SMART" id="SM00460"/>
    </source>
</evidence>
<feature type="domain" description="Transglutaminase-like" evidence="3">
    <location>
        <begin position="475"/>
        <end position="545"/>
    </location>
</feature>
<evidence type="ECO:0000313" key="5">
    <source>
        <dbReference type="Proteomes" id="UP001592530"/>
    </source>
</evidence>
<dbReference type="Proteomes" id="UP001592530">
    <property type="component" value="Unassembled WGS sequence"/>
</dbReference>
<dbReference type="InterPro" id="IPR052901">
    <property type="entry name" value="Bact_TGase-like"/>
</dbReference>
<name>A0ABV6XD21_9ACTN</name>
<dbReference type="InterPro" id="IPR021878">
    <property type="entry name" value="TgpA_N"/>
</dbReference>
<reference evidence="4 5" key="1">
    <citation type="submission" date="2024-09" db="EMBL/GenBank/DDBJ databases">
        <authorList>
            <person name="Lee S.D."/>
        </authorList>
    </citation>
    <scope>NUCLEOTIDE SEQUENCE [LARGE SCALE GENOMIC DNA]</scope>
    <source>
        <strain evidence="4 5">N1-3</strain>
    </source>
</reference>
<feature type="transmembrane region" description="Helical" evidence="2">
    <location>
        <begin position="166"/>
        <end position="183"/>
    </location>
</feature>
<keyword evidence="2" id="KW-1133">Transmembrane helix</keyword>
<proteinExistence type="predicted"/>
<feature type="transmembrane region" description="Helical" evidence="2">
    <location>
        <begin position="143"/>
        <end position="160"/>
    </location>
</feature>
<keyword evidence="2" id="KW-0812">Transmembrane</keyword>
<feature type="region of interest" description="Disordered" evidence="1">
    <location>
        <begin position="307"/>
        <end position="328"/>
    </location>
</feature>
<sequence length="778" mass="82103">MNGRTRIAFCGAAATMLTAFCLWPLVTPTGWMLQAGFLVLVLTCVGLGLRRLPVPRPVVPLVQLLVVVLLLTVFYASDTALGGILPGPGAIRELSSLFSAGTSDMTQYSAPAPAHSGLTLILVCGVVLIGLLVDLVAVTYQRVALAGLPLLALYSVGTGLHPKDTVWFWFLLAALGYLALLMAEGQDRLSRWGRVFHGTPATLAGTGGGNPLSSTGYRIATLAVVAGLLLPLGLPSLDTGLLGRFGGGPGIGSGSIITAVNPLASLASSLSRQTNTKVLSYTTTATNPGDQYLRIVDLDKFDGVSWTPSSHQVESVPSPLPTTDGLSTDTQAQSVQTQITTQPGFVQQWLPMPYPAVSVAVDGNWRYEPEGRTLVGANGQVAGDLSYTVNSLALRPTVEQLRTAAKAPASITGTYLSLPKNFPAAIVTAAEGVTRNATTAYDKAVALQDWFTTTGGFSYNTQVKADTGANAMLDFLRNKQGYCVHFATTMAAMARALGIPSRVAIGFTPGTKQSNGTWEVGTKDAHAWPELYFSGVGWIRFEPTPGRYAPDYTTATAGSTAAPKPATSDAPGATAAPGPKASAGCTDEIQRRTGGCGTDSAGIGTDATTRAGGPNPLELALIAAGALLLALLLTPMLWRLRARSRRLRRRPQELSEEQVLAAWTELIDSAWDIGIPPDEAETPRRIAARIVELGELKDEPRAAAGRLALATEQVLYAPRREAHPALRQDVRAVRGGLRASVGRGARIRAVLLPPSSARLNRGIRDRLSAVLRRKRDPE</sequence>
<dbReference type="Pfam" id="PF01841">
    <property type="entry name" value="Transglut_core"/>
    <property type="match status" value="1"/>
</dbReference>
<organism evidence="4 5">
    <name type="scientific">Streptacidiphilus alkalitolerans</name>
    <dbReference type="NCBI Taxonomy" id="3342712"/>
    <lineage>
        <taxon>Bacteria</taxon>
        <taxon>Bacillati</taxon>
        <taxon>Actinomycetota</taxon>
        <taxon>Actinomycetes</taxon>
        <taxon>Kitasatosporales</taxon>
        <taxon>Streptomycetaceae</taxon>
        <taxon>Streptacidiphilus</taxon>
    </lineage>
</organism>
<dbReference type="SUPFAM" id="SSF54001">
    <property type="entry name" value="Cysteine proteinases"/>
    <property type="match status" value="1"/>
</dbReference>
<evidence type="ECO:0000313" key="4">
    <source>
        <dbReference type="EMBL" id="MFC1435862.1"/>
    </source>
</evidence>